<keyword evidence="3" id="KW-0813">Transport</keyword>
<dbReference type="CDD" id="cd17320">
    <property type="entry name" value="MFS_MdfA_MDR_like"/>
    <property type="match status" value="1"/>
</dbReference>
<dbReference type="PANTHER" id="PTHR23502:SF132">
    <property type="entry name" value="POLYAMINE TRANSPORTER 2-RELATED"/>
    <property type="match status" value="1"/>
</dbReference>
<feature type="transmembrane region" description="Helical" evidence="8">
    <location>
        <begin position="354"/>
        <end position="374"/>
    </location>
</feature>
<dbReference type="Proteomes" id="UP001173801">
    <property type="component" value="Unassembled WGS sequence"/>
</dbReference>
<dbReference type="Gene3D" id="1.20.1720.10">
    <property type="entry name" value="Multidrug resistance protein D"/>
    <property type="match status" value="1"/>
</dbReference>
<dbReference type="PANTHER" id="PTHR23502">
    <property type="entry name" value="MAJOR FACILITATOR SUPERFAMILY"/>
    <property type="match status" value="1"/>
</dbReference>
<accession>A0ABT7HRA7</accession>
<feature type="domain" description="Major facilitator superfamily (MFS) profile" evidence="9">
    <location>
        <begin position="1"/>
        <end position="377"/>
    </location>
</feature>
<dbReference type="InterPro" id="IPR004812">
    <property type="entry name" value="Efflux_drug-R_Bcr/CmlA"/>
</dbReference>
<evidence type="ECO:0000256" key="2">
    <source>
        <dbReference type="ARBA" id="ARBA00006236"/>
    </source>
</evidence>
<feature type="transmembrane region" description="Helical" evidence="8">
    <location>
        <begin position="149"/>
        <end position="170"/>
    </location>
</feature>
<keyword evidence="6 8" id="KW-1133">Transmembrane helix</keyword>
<dbReference type="InterPro" id="IPR020846">
    <property type="entry name" value="MFS_dom"/>
</dbReference>
<name>A0ABT7HRA7_9BACT</name>
<feature type="transmembrane region" description="Helical" evidence="8">
    <location>
        <begin position="207"/>
        <end position="228"/>
    </location>
</feature>
<comment type="caution">
    <text evidence="10">The sequence shown here is derived from an EMBL/GenBank/DDBJ whole genome shotgun (WGS) entry which is preliminary data.</text>
</comment>
<comment type="similarity">
    <text evidence="2">Belongs to the major facilitator superfamily. Bcr/CmlA family.</text>
</comment>
<keyword evidence="5 8" id="KW-0812">Transmembrane</keyword>
<proteinExistence type="inferred from homology"/>
<evidence type="ECO:0000256" key="3">
    <source>
        <dbReference type="ARBA" id="ARBA00022448"/>
    </source>
</evidence>
<feature type="transmembrane region" description="Helical" evidence="8">
    <location>
        <begin position="35"/>
        <end position="52"/>
    </location>
</feature>
<gene>
    <name evidence="10" type="ORF">NYG85_08570</name>
</gene>
<evidence type="ECO:0000256" key="8">
    <source>
        <dbReference type="SAM" id="Phobius"/>
    </source>
</evidence>
<evidence type="ECO:0000256" key="5">
    <source>
        <dbReference type="ARBA" id="ARBA00022692"/>
    </source>
</evidence>
<keyword evidence="11" id="KW-1185">Reference proteome</keyword>
<evidence type="ECO:0000313" key="11">
    <source>
        <dbReference type="Proteomes" id="UP001173801"/>
    </source>
</evidence>
<sequence length="380" mass="42010">MLVLSALMAFASVSVDIYLPALPVISKDLGGDAELSITGFLIGFSLAQLFWGPVSDKIGRKKPLIIGVSLFIIGSFFCALSTSIYEMLFWRVFQAFGASTAPMIARAMIRDMFDKTRAAGTLSTLVVIMAVAPIIAPFIGSFIARISSWHFIFYLLSIFGVFVLLALFFVPETLKQRSDESLIRAFKNYKILLFNAHFMRYASALMFYYTAIYTFITASAFVYIEYFGVKTQDYGYFFSVNIIGVMALSFFNRNLVKKFSLDTLLKLAIFVSLISAILLFLFEISGLLSLYLMAVFIFFVFSSNGIIATTATAAALDRVASNMVGSASALVGAMQYGSGILASILYAFLKDGTPFIMCAMIAFFTFLSAFAIFVRIKFLN</sequence>
<evidence type="ECO:0000256" key="6">
    <source>
        <dbReference type="ARBA" id="ARBA00022989"/>
    </source>
</evidence>
<feature type="transmembrane region" description="Helical" evidence="8">
    <location>
        <begin position="64"/>
        <end position="82"/>
    </location>
</feature>
<dbReference type="InterPro" id="IPR011701">
    <property type="entry name" value="MFS"/>
</dbReference>
<feature type="transmembrane region" description="Helical" evidence="8">
    <location>
        <begin position="263"/>
        <end position="282"/>
    </location>
</feature>
<dbReference type="PROSITE" id="PS50850">
    <property type="entry name" value="MFS"/>
    <property type="match status" value="1"/>
</dbReference>
<feature type="transmembrane region" description="Helical" evidence="8">
    <location>
        <begin position="234"/>
        <end position="251"/>
    </location>
</feature>
<dbReference type="RefSeq" id="WP_284938073.1">
    <property type="nucleotide sequence ID" value="NZ_JANURM010000012.1"/>
</dbReference>
<protein>
    <submittedName>
        <fullName evidence="10">Multidrug effflux MFS transporter</fullName>
    </submittedName>
</protein>
<feature type="transmembrane region" description="Helical" evidence="8">
    <location>
        <begin position="88"/>
        <end position="109"/>
    </location>
</feature>
<feature type="transmembrane region" description="Helical" evidence="8">
    <location>
        <begin position="121"/>
        <end position="143"/>
    </location>
</feature>
<organism evidence="10 11">
    <name type="scientific">Campylobacter gastrosuis</name>
    <dbReference type="NCBI Taxonomy" id="2974576"/>
    <lineage>
        <taxon>Bacteria</taxon>
        <taxon>Pseudomonadati</taxon>
        <taxon>Campylobacterota</taxon>
        <taxon>Epsilonproteobacteria</taxon>
        <taxon>Campylobacterales</taxon>
        <taxon>Campylobacteraceae</taxon>
        <taxon>Campylobacter</taxon>
    </lineage>
</organism>
<dbReference type="Pfam" id="PF07690">
    <property type="entry name" value="MFS_1"/>
    <property type="match status" value="1"/>
</dbReference>
<keyword evidence="7 8" id="KW-0472">Membrane</keyword>
<dbReference type="InterPro" id="IPR036259">
    <property type="entry name" value="MFS_trans_sf"/>
</dbReference>
<dbReference type="SUPFAM" id="SSF103473">
    <property type="entry name" value="MFS general substrate transporter"/>
    <property type="match status" value="1"/>
</dbReference>
<evidence type="ECO:0000256" key="7">
    <source>
        <dbReference type="ARBA" id="ARBA00023136"/>
    </source>
</evidence>
<feature type="transmembrane region" description="Helical" evidence="8">
    <location>
        <begin position="288"/>
        <end position="316"/>
    </location>
</feature>
<evidence type="ECO:0000259" key="9">
    <source>
        <dbReference type="PROSITE" id="PS50850"/>
    </source>
</evidence>
<evidence type="ECO:0000256" key="1">
    <source>
        <dbReference type="ARBA" id="ARBA00004651"/>
    </source>
</evidence>
<reference evidence="10" key="2">
    <citation type="journal article" date="2023" name="Microorganisms">
        <title>Isolation and Genomic Characteristics of Cat-Borne Campylobacter felis sp. nov. and Sheep-Borne Campylobacter ovis sp. nov.</title>
        <authorList>
            <person name="Wang H."/>
            <person name="Li Y."/>
            <person name="Gu Y."/>
            <person name="Zhou G."/>
            <person name="Chen X."/>
            <person name="Zhang X."/>
            <person name="Shao Z."/>
            <person name="Zhang J."/>
            <person name="Zhang M."/>
        </authorList>
    </citation>
    <scope>NUCLEOTIDE SEQUENCE</scope>
    <source>
        <strain evidence="10">PS10</strain>
    </source>
</reference>
<reference evidence="10" key="1">
    <citation type="submission" date="2022-08" db="EMBL/GenBank/DDBJ databases">
        <authorList>
            <person name="Wang H."/>
        </authorList>
    </citation>
    <scope>NUCLEOTIDE SEQUENCE</scope>
    <source>
        <strain evidence="10">PS10</strain>
    </source>
</reference>
<evidence type="ECO:0000256" key="4">
    <source>
        <dbReference type="ARBA" id="ARBA00022475"/>
    </source>
</evidence>
<dbReference type="EMBL" id="JANURM010000012">
    <property type="protein sequence ID" value="MDL0089410.1"/>
    <property type="molecule type" value="Genomic_DNA"/>
</dbReference>
<comment type="subcellular location">
    <subcellularLocation>
        <location evidence="1">Cell membrane</location>
        <topology evidence="1">Multi-pass membrane protein</topology>
    </subcellularLocation>
</comment>
<dbReference type="NCBIfam" id="TIGR00710">
    <property type="entry name" value="efflux_Bcr_CflA"/>
    <property type="match status" value="1"/>
</dbReference>
<feature type="transmembrane region" description="Helical" evidence="8">
    <location>
        <begin position="328"/>
        <end position="348"/>
    </location>
</feature>
<keyword evidence="4" id="KW-1003">Cell membrane</keyword>
<evidence type="ECO:0000313" key="10">
    <source>
        <dbReference type="EMBL" id="MDL0089410.1"/>
    </source>
</evidence>